<keyword evidence="5" id="KW-1185">Reference proteome</keyword>
<dbReference type="Proteomes" id="UP000266691">
    <property type="component" value="Unassembled WGS sequence"/>
</dbReference>
<dbReference type="AlphaFoldDB" id="A0A3A1NLF2"/>
<dbReference type="OrthoDB" id="981216at2"/>
<comment type="caution">
    <text evidence="2">The sequence shown here is derived from an EMBL/GenBank/DDBJ whole genome shotgun (WGS) entry which is preliminary data.</text>
</comment>
<organism evidence="2 4">
    <name type="scientific">Flagellimonas pelagia</name>
    <dbReference type="NCBI Taxonomy" id="2306998"/>
    <lineage>
        <taxon>Bacteria</taxon>
        <taxon>Pseudomonadati</taxon>
        <taxon>Bacteroidota</taxon>
        <taxon>Flavobacteriia</taxon>
        <taxon>Flavobacteriales</taxon>
        <taxon>Flavobacteriaceae</taxon>
        <taxon>Flagellimonas</taxon>
    </lineage>
</organism>
<dbReference type="RefSeq" id="WP_119641999.1">
    <property type="nucleotide sequence ID" value="NZ_QXFI01000008.1"/>
</dbReference>
<feature type="domain" description="ACB" evidence="1">
    <location>
        <begin position="6"/>
        <end position="87"/>
    </location>
</feature>
<accession>A0A3A1NLF2</accession>
<dbReference type="GO" id="GO:0000062">
    <property type="term" value="F:fatty-acyl-CoA binding"/>
    <property type="evidence" value="ECO:0007669"/>
    <property type="project" value="InterPro"/>
</dbReference>
<dbReference type="Pfam" id="PF00887">
    <property type="entry name" value="ACBP"/>
    <property type="match status" value="1"/>
</dbReference>
<dbReference type="SUPFAM" id="SSF47027">
    <property type="entry name" value="Acyl-CoA binding protein"/>
    <property type="match status" value="1"/>
</dbReference>
<evidence type="ECO:0000313" key="2">
    <source>
        <dbReference type="EMBL" id="RIV47155.1"/>
    </source>
</evidence>
<evidence type="ECO:0000313" key="5">
    <source>
        <dbReference type="Proteomes" id="UP000321621"/>
    </source>
</evidence>
<dbReference type="InterPro" id="IPR035984">
    <property type="entry name" value="Acyl-CoA-binding_sf"/>
</dbReference>
<dbReference type="PROSITE" id="PS51228">
    <property type="entry name" value="ACB_2"/>
    <property type="match status" value="1"/>
</dbReference>
<dbReference type="Proteomes" id="UP000321621">
    <property type="component" value="Unassembled WGS sequence"/>
</dbReference>
<proteinExistence type="predicted"/>
<evidence type="ECO:0000313" key="3">
    <source>
        <dbReference type="EMBL" id="TXK00955.1"/>
    </source>
</evidence>
<reference evidence="3 5" key="2">
    <citation type="submission" date="2019-07" db="EMBL/GenBank/DDBJ databases">
        <title>Draft genome of two Muricauda strains isolated from deep sea.</title>
        <authorList>
            <person name="Sun C."/>
        </authorList>
    </citation>
    <scope>NUCLEOTIDE SEQUENCE [LARGE SCALE GENOMIC DNA]</scope>
    <source>
        <strain evidence="3 5">72</strain>
    </source>
</reference>
<dbReference type="InterPro" id="IPR000582">
    <property type="entry name" value="Acyl-CoA-binding_protein"/>
</dbReference>
<evidence type="ECO:0000259" key="1">
    <source>
        <dbReference type="PROSITE" id="PS51228"/>
    </source>
</evidence>
<dbReference type="InterPro" id="IPR014352">
    <property type="entry name" value="FERM/acyl-CoA-bd_prot_sf"/>
</dbReference>
<name>A0A3A1NLF2_9FLAO</name>
<gene>
    <name evidence="2" type="ORF">D2V05_01250</name>
    <name evidence="3" type="ORF">FQ017_01240</name>
</gene>
<protein>
    <submittedName>
        <fullName evidence="2">Acyl-CoA-binding protein</fullName>
    </submittedName>
</protein>
<dbReference type="EMBL" id="VNWK01000008">
    <property type="protein sequence ID" value="TXK00955.1"/>
    <property type="molecule type" value="Genomic_DNA"/>
</dbReference>
<sequence length="87" mass="10155">MIDEELHKKFNEAVEYVNSYTEPLPADFLLRLYAYFKIANRNFDNPGSRTPLINAFKANALFQAKNIGPKQAMKKYIELVEKELKSR</sequence>
<dbReference type="Gene3D" id="1.20.80.10">
    <property type="match status" value="1"/>
</dbReference>
<evidence type="ECO:0000313" key="4">
    <source>
        <dbReference type="Proteomes" id="UP000266691"/>
    </source>
</evidence>
<reference evidence="2 4" key="1">
    <citation type="submission" date="2018-08" db="EMBL/GenBank/DDBJ databases">
        <title>Proposal of Muricauda 72 sp.nov. and Muricauda NH166 sp.nov., isolated from seawater.</title>
        <authorList>
            <person name="Cheng H."/>
            <person name="Wu Y.-H."/>
            <person name="Guo L.-L."/>
            <person name="Xu X.-W."/>
        </authorList>
    </citation>
    <scope>NUCLEOTIDE SEQUENCE [LARGE SCALE GENOMIC DNA]</scope>
    <source>
        <strain evidence="2 4">72</strain>
    </source>
</reference>
<dbReference type="EMBL" id="QXFI01000008">
    <property type="protein sequence ID" value="RIV47155.1"/>
    <property type="molecule type" value="Genomic_DNA"/>
</dbReference>